<evidence type="ECO:0000256" key="1">
    <source>
        <dbReference type="SAM" id="Phobius"/>
    </source>
</evidence>
<dbReference type="Proteomes" id="UP000280099">
    <property type="component" value="Unassembled WGS sequence"/>
</dbReference>
<feature type="transmembrane region" description="Helical" evidence="1">
    <location>
        <begin position="7"/>
        <end position="32"/>
    </location>
</feature>
<gene>
    <name evidence="2" type="ORF">DES31_0561</name>
</gene>
<evidence type="ECO:0000313" key="2">
    <source>
        <dbReference type="EMBL" id="RKR77236.1"/>
    </source>
</evidence>
<sequence>MKNFIYYILAFIYAYCFFLFVKFIAIYFFIYLENGVFPISLSDFYEPIFPSFLAIAVYILTAILISGDKNKKKK</sequence>
<reference evidence="2 3" key="1">
    <citation type="submission" date="2018-10" db="EMBL/GenBank/DDBJ databases">
        <title>Genomic Encyclopedia of Type Strains, Phase IV (KMG-IV): sequencing the most valuable type-strain genomes for metagenomic binning, comparative biology and taxonomic classification.</title>
        <authorList>
            <person name="Goeker M."/>
        </authorList>
    </citation>
    <scope>NUCLEOTIDE SEQUENCE [LARGE SCALE GENOMIC DNA]</scope>
    <source>
        <strain evidence="2 3">DSM 23800</strain>
    </source>
</reference>
<proteinExistence type="predicted"/>
<keyword evidence="1" id="KW-0812">Transmembrane</keyword>
<keyword evidence="1" id="KW-1133">Transmembrane helix</keyword>
<accession>A0A420XJ11</accession>
<evidence type="ECO:0000313" key="3">
    <source>
        <dbReference type="Proteomes" id="UP000280099"/>
    </source>
</evidence>
<keyword evidence="3" id="KW-1185">Reference proteome</keyword>
<keyword evidence="1" id="KW-0472">Membrane</keyword>
<dbReference type="AlphaFoldDB" id="A0A420XJ11"/>
<name>A0A420XJ11_9PAST</name>
<dbReference type="EMBL" id="RBJC01000004">
    <property type="protein sequence ID" value="RKR77236.1"/>
    <property type="molecule type" value="Genomic_DNA"/>
</dbReference>
<comment type="caution">
    <text evidence="2">The sequence shown here is derived from an EMBL/GenBank/DDBJ whole genome shotgun (WGS) entry which is preliminary data.</text>
</comment>
<organism evidence="2 3">
    <name type="scientific">Otariodibacter oris</name>
    <dbReference type="NCBI Taxonomy" id="1032623"/>
    <lineage>
        <taxon>Bacteria</taxon>
        <taxon>Pseudomonadati</taxon>
        <taxon>Pseudomonadota</taxon>
        <taxon>Gammaproteobacteria</taxon>
        <taxon>Pasteurellales</taxon>
        <taxon>Pasteurellaceae</taxon>
        <taxon>Otariodibacter</taxon>
    </lineage>
</organism>
<protein>
    <submittedName>
        <fullName evidence="2">Uncharacterized protein</fullName>
    </submittedName>
</protein>
<feature type="transmembrane region" description="Helical" evidence="1">
    <location>
        <begin position="44"/>
        <end position="65"/>
    </location>
</feature>
<dbReference type="RefSeq" id="WP_121121768.1">
    <property type="nucleotide sequence ID" value="NZ_CP016604.1"/>
</dbReference>